<keyword evidence="3" id="KW-1185">Reference proteome</keyword>
<reference evidence="2 3" key="1">
    <citation type="journal article" date="2024" name="Science">
        <title>Giant polyketide synthase enzymes in the biosynthesis of giant marine polyether toxins.</title>
        <authorList>
            <person name="Fallon T.R."/>
            <person name="Shende V.V."/>
            <person name="Wierzbicki I.H."/>
            <person name="Pendleton A.L."/>
            <person name="Watervoot N.F."/>
            <person name="Auber R.P."/>
            <person name="Gonzalez D.J."/>
            <person name="Wisecaver J.H."/>
            <person name="Moore B.S."/>
        </authorList>
    </citation>
    <scope>NUCLEOTIDE SEQUENCE [LARGE SCALE GENOMIC DNA]</scope>
    <source>
        <strain evidence="2 3">12B1</strain>
    </source>
</reference>
<evidence type="ECO:0000256" key="1">
    <source>
        <dbReference type="SAM" id="Phobius"/>
    </source>
</evidence>
<sequence length="174" mass="18956">MAEPGVATATAVPVGTRVDETQQLRFQLELERESAAAVARLTSKFSALEHKESQRFKASLEHTVQQAQARVVDSARMAVDKQVAPALRAHLTNSAAASEAVQDVCFKLEQRAEENAKAVVARVAGEAAVTRAIEAKCMARLDEKMRHVYLVTALAPFLTAGLAVCAARWWDSRR</sequence>
<organism evidence="2 3">
    <name type="scientific">Prymnesium parvum</name>
    <name type="common">Toxic golden alga</name>
    <dbReference type="NCBI Taxonomy" id="97485"/>
    <lineage>
        <taxon>Eukaryota</taxon>
        <taxon>Haptista</taxon>
        <taxon>Haptophyta</taxon>
        <taxon>Prymnesiophyceae</taxon>
        <taxon>Prymnesiales</taxon>
        <taxon>Prymnesiaceae</taxon>
        <taxon>Prymnesium</taxon>
    </lineage>
</organism>
<dbReference type="Proteomes" id="UP001515480">
    <property type="component" value="Unassembled WGS sequence"/>
</dbReference>
<dbReference type="EMBL" id="JBGBPQ010000010">
    <property type="protein sequence ID" value="KAL1518994.1"/>
    <property type="molecule type" value="Genomic_DNA"/>
</dbReference>
<gene>
    <name evidence="2" type="ORF">AB1Y20_003263</name>
</gene>
<accession>A0AB34JEC0</accession>
<keyword evidence="1" id="KW-0812">Transmembrane</keyword>
<keyword evidence="1" id="KW-1133">Transmembrane helix</keyword>
<comment type="caution">
    <text evidence="2">The sequence shown here is derived from an EMBL/GenBank/DDBJ whole genome shotgun (WGS) entry which is preliminary data.</text>
</comment>
<name>A0AB34JEC0_PRYPA</name>
<protein>
    <submittedName>
        <fullName evidence="2">Uncharacterized protein</fullName>
    </submittedName>
</protein>
<feature type="transmembrane region" description="Helical" evidence="1">
    <location>
        <begin position="148"/>
        <end position="170"/>
    </location>
</feature>
<evidence type="ECO:0000313" key="2">
    <source>
        <dbReference type="EMBL" id="KAL1518994.1"/>
    </source>
</evidence>
<proteinExistence type="predicted"/>
<evidence type="ECO:0000313" key="3">
    <source>
        <dbReference type="Proteomes" id="UP001515480"/>
    </source>
</evidence>
<keyword evidence="1" id="KW-0472">Membrane</keyword>
<dbReference type="AlphaFoldDB" id="A0AB34JEC0"/>